<dbReference type="WormBase" id="R04A9.6">
    <property type="protein sequence ID" value="CE45558"/>
    <property type="gene ID" value="WBGene00019865"/>
</dbReference>
<dbReference type="Proteomes" id="UP000001940">
    <property type="component" value="Chromosome X"/>
</dbReference>
<dbReference type="UCSC" id="R04A9.6">
    <property type="organism name" value="c. elegans"/>
</dbReference>
<dbReference type="OrthoDB" id="10565557at2759"/>
<evidence type="ECO:0000256" key="1">
    <source>
        <dbReference type="SAM" id="MobiDB-lite"/>
    </source>
</evidence>
<reference evidence="2 3" key="1">
    <citation type="journal article" date="1998" name="Science">
        <title>Genome sequence of the nematode C. elegans: a platform for investigating biology.</title>
        <authorList>
            <consortium name="The C. elegans sequencing consortium"/>
            <person name="Sulson J.E."/>
            <person name="Waterston R."/>
        </authorList>
    </citation>
    <scope>NUCLEOTIDE SEQUENCE [LARGE SCALE GENOMIC DNA]</scope>
    <source>
        <strain evidence="2 3">Bristol N2</strain>
    </source>
</reference>
<dbReference type="AlphaFoldDB" id="Q95QB9"/>
<evidence type="ECO:0000313" key="4">
    <source>
        <dbReference type="WormBase" id="R04A9.6"/>
    </source>
</evidence>
<dbReference type="KEGG" id="cel:CELE_R04A9.6"/>
<feature type="compositionally biased region" description="Polar residues" evidence="1">
    <location>
        <begin position="308"/>
        <end position="317"/>
    </location>
</feature>
<proteinExistence type="predicted"/>
<dbReference type="RefSeq" id="NP_508096.3">
    <property type="nucleotide sequence ID" value="NM_075695.4"/>
</dbReference>
<accession>Q95QB9</accession>
<dbReference type="SMR" id="Q95QB9"/>
<dbReference type="HOGENOM" id="CLU_750581_0_0_1"/>
<dbReference type="eggNOG" id="ENOG502TJIP">
    <property type="taxonomic scope" value="Eukaryota"/>
</dbReference>
<evidence type="ECO:0000313" key="2">
    <source>
        <dbReference type="EMBL" id="CCD62916.1"/>
    </source>
</evidence>
<dbReference type="GeneID" id="180395"/>
<protein>
    <submittedName>
        <fullName evidence="2">F-box domain-containing protein</fullName>
    </submittedName>
</protein>
<name>Q95QB9_CAEEL</name>
<dbReference type="PaxDb" id="6239-R04A9.6"/>
<evidence type="ECO:0000313" key="3">
    <source>
        <dbReference type="Proteomes" id="UP000001940"/>
    </source>
</evidence>
<sequence>MPDQASFRTPKRKTSHNYELEIRKIVESVAVPSSSVSSSPTGTEITSYKQLFDDFNEHFRVEMESKQVFLGGQQISMRTNCDHTMFFIINTESKVVLTFGRHYVSLPFAEIVKFTIYRSTRFGFRHAMLLHLTSRGSEIVIEKFQSLKYRLLKYHDDGVGPDYIDLQKKTLIVSLAERNVFASTPVAVLRSLSENGKAFQVNEGNWIRIFQMIKIKLRRNNNLELNLEQFDEYEMEETMNTLGLSWLKTDNIFEMKDRNHLLNMIPTMFMESTLHGVCELTRPDHLMRPLARKRMLIFTDDLEMRSSNPKQTYAVKNSSEHPRNKNEEGPSQDFSKTPNLEESFRGSIGYSLLASLISDDSASTHLSPN</sequence>
<keyword evidence="3" id="KW-1185">Reference proteome</keyword>
<gene>
    <name evidence="2" type="ORF">CELE_R04A9.6</name>
    <name evidence="2 4" type="ORF">R04A9.6</name>
</gene>
<dbReference type="InParanoid" id="Q95QB9"/>
<dbReference type="Bgee" id="WBGene00019865">
    <property type="expression patterns" value="Expressed in adult organism and 2 other cell types or tissues"/>
</dbReference>
<feature type="region of interest" description="Disordered" evidence="1">
    <location>
        <begin position="308"/>
        <end position="342"/>
    </location>
</feature>
<organism evidence="2 3">
    <name type="scientific">Caenorhabditis elegans</name>
    <dbReference type="NCBI Taxonomy" id="6239"/>
    <lineage>
        <taxon>Eukaryota</taxon>
        <taxon>Metazoa</taxon>
        <taxon>Ecdysozoa</taxon>
        <taxon>Nematoda</taxon>
        <taxon>Chromadorea</taxon>
        <taxon>Rhabditida</taxon>
        <taxon>Rhabditina</taxon>
        <taxon>Rhabditomorpha</taxon>
        <taxon>Rhabditoidea</taxon>
        <taxon>Rhabditidae</taxon>
        <taxon>Peloderinae</taxon>
        <taxon>Caenorhabditis</taxon>
    </lineage>
</organism>
<dbReference type="AGR" id="WB:WBGene00019865"/>
<dbReference type="EMBL" id="BX284606">
    <property type="protein sequence ID" value="CCD62916.1"/>
    <property type="molecule type" value="Genomic_DNA"/>
</dbReference>
<feature type="compositionally biased region" description="Basic and acidic residues" evidence="1">
    <location>
        <begin position="318"/>
        <end position="328"/>
    </location>
</feature>
<dbReference type="CTD" id="180395"/>